<dbReference type="Proteomes" id="UP001440599">
    <property type="component" value="Unassembled WGS sequence"/>
</dbReference>
<evidence type="ECO:0000259" key="1">
    <source>
        <dbReference type="PROSITE" id="PS50921"/>
    </source>
</evidence>
<name>A0ABV1ELM3_9FIRM</name>
<proteinExistence type="predicted"/>
<keyword evidence="3" id="KW-1185">Reference proteome</keyword>
<dbReference type="Pfam" id="PF03861">
    <property type="entry name" value="ANTAR"/>
    <property type="match status" value="1"/>
</dbReference>
<reference evidence="2 3" key="1">
    <citation type="submission" date="2024-03" db="EMBL/GenBank/DDBJ databases">
        <title>Human intestinal bacterial collection.</title>
        <authorList>
            <person name="Pauvert C."/>
            <person name="Hitch T.C.A."/>
            <person name="Clavel T."/>
        </authorList>
    </citation>
    <scope>NUCLEOTIDE SEQUENCE [LARGE SCALE GENOMIC DNA]</scope>
    <source>
        <strain evidence="2 3">CLA-AP-H34</strain>
    </source>
</reference>
<comment type="caution">
    <text evidence="2">The sequence shown here is derived from an EMBL/GenBank/DDBJ whole genome shotgun (WGS) entry which is preliminary data.</text>
</comment>
<dbReference type="InterPro" id="IPR011006">
    <property type="entry name" value="CheY-like_superfamily"/>
</dbReference>
<gene>
    <name evidence="2" type="ORF">WMO45_03130</name>
</gene>
<dbReference type="EMBL" id="JBBMFT010000001">
    <property type="protein sequence ID" value="MEQ2455503.1"/>
    <property type="molecule type" value="Genomic_DNA"/>
</dbReference>
<dbReference type="SUPFAM" id="SSF52172">
    <property type="entry name" value="CheY-like"/>
    <property type="match status" value="1"/>
</dbReference>
<protein>
    <submittedName>
        <fullName evidence="2">ANTAR domain-containing protein</fullName>
    </submittedName>
</protein>
<dbReference type="SMART" id="SM01012">
    <property type="entry name" value="ANTAR"/>
    <property type="match status" value="1"/>
</dbReference>
<dbReference type="Gene3D" id="1.10.10.10">
    <property type="entry name" value="Winged helix-like DNA-binding domain superfamily/Winged helix DNA-binding domain"/>
    <property type="match status" value="1"/>
</dbReference>
<dbReference type="InterPro" id="IPR036388">
    <property type="entry name" value="WH-like_DNA-bd_sf"/>
</dbReference>
<organism evidence="2 3">
    <name type="scientific">Flavonifractor hominis</name>
    <dbReference type="NCBI Taxonomy" id="3133178"/>
    <lineage>
        <taxon>Bacteria</taxon>
        <taxon>Bacillati</taxon>
        <taxon>Bacillota</taxon>
        <taxon>Clostridia</taxon>
        <taxon>Eubacteriales</taxon>
        <taxon>Oscillospiraceae</taxon>
        <taxon>Flavonifractor</taxon>
    </lineage>
</organism>
<sequence length="165" mass="18121">MQTVVVAFSGEVSCTRIREILESAGAADCLICRSADQVRRTLCQQRVAGVICGYKFPDGTAEELREDLPGGCPMLVVAAKPLLEHIQCEGILKLASPLSRGALLSAVEELLRGEEEERALIARAKEYLMQRYGLSEEQAHRNLQRRSMTTGLRLAQVARTVLGTH</sequence>
<evidence type="ECO:0000313" key="3">
    <source>
        <dbReference type="Proteomes" id="UP001440599"/>
    </source>
</evidence>
<evidence type="ECO:0000313" key="2">
    <source>
        <dbReference type="EMBL" id="MEQ2455503.1"/>
    </source>
</evidence>
<dbReference type="RefSeq" id="WP_349139191.1">
    <property type="nucleotide sequence ID" value="NZ_JBBMFT010000001.1"/>
</dbReference>
<dbReference type="PROSITE" id="PS50921">
    <property type="entry name" value="ANTAR"/>
    <property type="match status" value="1"/>
</dbReference>
<accession>A0ABV1ELM3</accession>
<feature type="domain" description="ANTAR" evidence="1">
    <location>
        <begin position="101"/>
        <end position="162"/>
    </location>
</feature>
<dbReference type="InterPro" id="IPR005561">
    <property type="entry name" value="ANTAR"/>
</dbReference>